<protein>
    <submittedName>
        <fullName evidence="8">Major facilitator superfamily domain-containing protein</fullName>
    </submittedName>
</protein>
<feature type="transmembrane region" description="Helical" evidence="6">
    <location>
        <begin position="539"/>
        <end position="558"/>
    </location>
</feature>
<dbReference type="PANTHER" id="PTHR23501">
    <property type="entry name" value="MAJOR FACILITATOR SUPERFAMILY"/>
    <property type="match status" value="1"/>
</dbReference>
<keyword evidence="2 6" id="KW-0812">Transmembrane</keyword>
<sequence>MAAAAAETGSRPGTATGSQKEASASQRDVARSEGGSSSSSDEPEATLHAKTYLAVLAVCMIYFVQIYNVVGAGALANTIALTLGDSQYSVWIASSIAIGTAVLSPIFSQAADYWGRRWFLVISTLLGAVGSIVVARATSMPMAVAGFTVTALSYGAQPLLHAVSSEVLPRKYRSYGQAADCVSNALGGIVGMLVGGAFVRTSNVPSQGFRNFWYVATGLYVFAAALCFALYNPPATERETSFSFGEKLKKLDWVGYFLLTAGIVLFCIGLSWSENPFPWSDPHTSATFAVGTFLILALIAYETFAKKDGMFHHGLFQNRNFPIALACLFCEGLAFFGANSYFAFQAGVLYESDSVLVGARYSIAPIVSIPASLLGGLYLALTKQVRWLAVSSFLSFVIFFALMANTDPSTNTATWGYPVFLGAGLGMSLVSLITLAQLSTPPELIAIASGLVIGVRSLGGSVGLAIYNALFNSAMAKLGDNIAGAVIPMGLPPNMTGPFIGLLMKHDDAALAQLPGVTDRIIGAGVGAMLGTFSKAFNHVWIAAACFVALAALIAVMIKDVSKEFNNHIDNPVEKAEELYQVKGAESKA</sequence>
<evidence type="ECO:0000256" key="6">
    <source>
        <dbReference type="SAM" id="Phobius"/>
    </source>
</evidence>
<feature type="transmembrane region" description="Helical" evidence="6">
    <location>
        <begin position="284"/>
        <end position="301"/>
    </location>
</feature>
<dbReference type="PANTHER" id="PTHR23501:SF195">
    <property type="entry name" value="PEP5"/>
    <property type="match status" value="1"/>
</dbReference>
<feature type="transmembrane region" description="Helical" evidence="6">
    <location>
        <begin position="387"/>
        <end position="404"/>
    </location>
</feature>
<accession>A0AA40EL23</accession>
<feature type="transmembrane region" description="Helical" evidence="6">
    <location>
        <begin position="118"/>
        <end position="137"/>
    </location>
</feature>
<comment type="subcellular location">
    <subcellularLocation>
        <location evidence="1">Membrane</location>
        <topology evidence="1">Multi-pass membrane protein</topology>
    </subcellularLocation>
</comment>
<feature type="transmembrane region" description="Helical" evidence="6">
    <location>
        <begin position="416"/>
        <end position="438"/>
    </location>
</feature>
<evidence type="ECO:0000313" key="8">
    <source>
        <dbReference type="EMBL" id="KAK0741312.1"/>
    </source>
</evidence>
<dbReference type="InterPro" id="IPR011701">
    <property type="entry name" value="MFS"/>
</dbReference>
<feature type="transmembrane region" description="Helical" evidence="6">
    <location>
        <begin position="321"/>
        <end position="342"/>
    </location>
</feature>
<feature type="transmembrane region" description="Helical" evidence="6">
    <location>
        <begin position="88"/>
        <end position="106"/>
    </location>
</feature>
<evidence type="ECO:0000256" key="1">
    <source>
        <dbReference type="ARBA" id="ARBA00004141"/>
    </source>
</evidence>
<dbReference type="PROSITE" id="PS50850">
    <property type="entry name" value="MFS"/>
    <property type="match status" value="1"/>
</dbReference>
<dbReference type="EMBL" id="JAUKUD010000006">
    <property type="protein sequence ID" value="KAK0741312.1"/>
    <property type="molecule type" value="Genomic_DNA"/>
</dbReference>
<evidence type="ECO:0000259" key="7">
    <source>
        <dbReference type="PROSITE" id="PS50850"/>
    </source>
</evidence>
<dbReference type="SUPFAM" id="SSF103473">
    <property type="entry name" value="MFS general substrate transporter"/>
    <property type="match status" value="1"/>
</dbReference>
<gene>
    <name evidence="8" type="ORF">B0T18DRAFT_419894</name>
</gene>
<organism evidence="8 9">
    <name type="scientific">Schizothecium vesticola</name>
    <dbReference type="NCBI Taxonomy" id="314040"/>
    <lineage>
        <taxon>Eukaryota</taxon>
        <taxon>Fungi</taxon>
        <taxon>Dikarya</taxon>
        <taxon>Ascomycota</taxon>
        <taxon>Pezizomycotina</taxon>
        <taxon>Sordariomycetes</taxon>
        <taxon>Sordariomycetidae</taxon>
        <taxon>Sordariales</taxon>
        <taxon>Schizotheciaceae</taxon>
        <taxon>Schizothecium</taxon>
    </lineage>
</organism>
<feature type="transmembrane region" description="Helical" evidence="6">
    <location>
        <begin position="143"/>
        <end position="160"/>
    </location>
</feature>
<dbReference type="GO" id="GO:0005886">
    <property type="term" value="C:plasma membrane"/>
    <property type="evidence" value="ECO:0007669"/>
    <property type="project" value="TreeGrafter"/>
</dbReference>
<feature type="compositionally biased region" description="Polar residues" evidence="5">
    <location>
        <begin position="11"/>
        <end position="26"/>
    </location>
</feature>
<dbReference type="Pfam" id="PF07690">
    <property type="entry name" value="MFS_1"/>
    <property type="match status" value="1"/>
</dbReference>
<proteinExistence type="predicted"/>
<reference evidence="8" key="1">
    <citation type="submission" date="2023-06" db="EMBL/GenBank/DDBJ databases">
        <title>Genome-scale phylogeny and comparative genomics of the fungal order Sordariales.</title>
        <authorList>
            <consortium name="Lawrence Berkeley National Laboratory"/>
            <person name="Hensen N."/>
            <person name="Bonometti L."/>
            <person name="Westerberg I."/>
            <person name="Brannstrom I.O."/>
            <person name="Guillou S."/>
            <person name="Cros-Aarteil S."/>
            <person name="Calhoun S."/>
            <person name="Haridas S."/>
            <person name="Kuo A."/>
            <person name="Mondo S."/>
            <person name="Pangilinan J."/>
            <person name="Riley R."/>
            <person name="LaButti K."/>
            <person name="Andreopoulos B."/>
            <person name="Lipzen A."/>
            <person name="Chen C."/>
            <person name="Yanf M."/>
            <person name="Daum C."/>
            <person name="Ng V."/>
            <person name="Clum A."/>
            <person name="Steindorff A."/>
            <person name="Ohm R."/>
            <person name="Martin F."/>
            <person name="Silar P."/>
            <person name="Natvig D."/>
            <person name="Lalanne C."/>
            <person name="Gautier V."/>
            <person name="Ament-velasquez S.L."/>
            <person name="Kruys A."/>
            <person name="Hutchinson M.I."/>
            <person name="Powell A.J."/>
            <person name="Barry K."/>
            <person name="Miller A.N."/>
            <person name="Grigoriev I.V."/>
            <person name="Debuchy R."/>
            <person name="Gladieux P."/>
            <person name="Thoren M.H."/>
            <person name="Johannesson H."/>
        </authorList>
    </citation>
    <scope>NUCLEOTIDE SEQUENCE</scope>
    <source>
        <strain evidence="8">SMH3187-1</strain>
    </source>
</reference>
<evidence type="ECO:0000256" key="3">
    <source>
        <dbReference type="ARBA" id="ARBA00022989"/>
    </source>
</evidence>
<evidence type="ECO:0000256" key="5">
    <source>
        <dbReference type="SAM" id="MobiDB-lite"/>
    </source>
</evidence>
<dbReference type="Proteomes" id="UP001172155">
    <property type="component" value="Unassembled WGS sequence"/>
</dbReference>
<keyword evidence="9" id="KW-1185">Reference proteome</keyword>
<feature type="transmembrane region" description="Helical" evidence="6">
    <location>
        <begin position="52"/>
        <end position="76"/>
    </location>
</feature>
<dbReference type="AlphaFoldDB" id="A0AA40EL23"/>
<feature type="domain" description="Major facilitator superfamily (MFS) profile" evidence="7">
    <location>
        <begin position="54"/>
        <end position="563"/>
    </location>
</feature>
<name>A0AA40EL23_9PEZI</name>
<feature type="transmembrane region" description="Helical" evidence="6">
    <location>
        <begin position="362"/>
        <end position="380"/>
    </location>
</feature>
<evidence type="ECO:0000313" key="9">
    <source>
        <dbReference type="Proteomes" id="UP001172155"/>
    </source>
</evidence>
<evidence type="ECO:0000256" key="2">
    <source>
        <dbReference type="ARBA" id="ARBA00022692"/>
    </source>
</evidence>
<feature type="transmembrane region" description="Helical" evidence="6">
    <location>
        <begin position="181"/>
        <end position="199"/>
    </location>
</feature>
<evidence type="ECO:0000256" key="4">
    <source>
        <dbReference type="ARBA" id="ARBA00023136"/>
    </source>
</evidence>
<dbReference type="InterPro" id="IPR020846">
    <property type="entry name" value="MFS_dom"/>
</dbReference>
<dbReference type="InterPro" id="IPR036259">
    <property type="entry name" value="MFS_trans_sf"/>
</dbReference>
<feature type="transmembrane region" description="Helical" evidence="6">
    <location>
        <begin position="253"/>
        <end position="272"/>
    </location>
</feature>
<feature type="region of interest" description="Disordered" evidence="5">
    <location>
        <begin position="1"/>
        <end position="43"/>
    </location>
</feature>
<dbReference type="Gene3D" id="1.20.1250.20">
    <property type="entry name" value="MFS general substrate transporter like domains"/>
    <property type="match status" value="1"/>
</dbReference>
<keyword evidence="3 6" id="KW-1133">Transmembrane helix</keyword>
<keyword evidence="4 6" id="KW-0472">Membrane</keyword>
<comment type="caution">
    <text evidence="8">The sequence shown here is derived from an EMBL/GenBank/DDBJ whole genome shotgun (WGS) entry which is preliminary data.</text>
</comment>
<dbReference type="GO" id="GO:0022857">
    <property type="term" value="F:transmembrane transporter activity"/>
    <property type="evidence" value="ECO:0007669"/>
    <property type="project" value="InterPro"/>
</dbReference>
<feature type="transmembrane region" description="Helical" evidence="6">
    <location>
        <begin position="211"/>
        <end position="232"/>
    </location>
</feature>
<feature type="transmembrane region" description="Helical" evidence="6">
    <location>
        <begin position="445"/>
        <end position="467"/>
    </location>
</feature>